<feature type="domain" description="Resolvase/invertase-type recombinase catalytic" evidence="2">
    <location>
        <begin position="35"/>
        <end position="177"/>
    </location>
</feature>
<comment type="caution">
    <text evidence="3">The sequence shown here is derived from an EMBL/GenBank/DDBJ whole genome shotgun (WGS) entry which is preliminary data.</text>
</comment>
<evidence type="ECO:0000313" key="3">
    <source>
        <dbReference type="EMBL" id="KTD19503.1"/>
    </source>
</evidence>
<keyword evidence="1" id="KW-0812">Transmembrane</keyword>
<dbReference type="GO" id="GO:0003677">
    <property type="term" value="F:DNA binding"/>
    <property type="evidence" value="ECO:0007669"/>
    <property type="project" value="InterPro"/>
</dbReference>
<dbReference type="EMBL" id="LNYH01000112">
    <property type="protein sequence ID" value="KTD19503.1"/>
    <property type="molecule type" value="Genomic_DNA"/>
</dbReference>
<feature type="transmembrane region" description="Helical" evidence="1">
    <location>
        <begin position="12"/>
        <end position="33"/>
    </location>
</feature>
<dbReference type="PANTHER" id="PTHR30461:SF19">
    <property type="entry name" value="SITE-SPECIFIC RECOMBINASE RESOLVASE FAMILY"/>
    <property type="match status" value="1"/>
</dbReference>
<dbReference type="PATRIC" id="fig|454.4.peg.2249"/>
<accession>A0A0W0VHB4</accession>
<organism evidence="3 4">
    <name type="scientific">Legionella israelensis</name>
    <dbReference type="NCBI Taxonomy" id="454"/>
    <lineage>
        <taxon>Bacteria</taxon>
        <taxon>Pseudomonadati</taxon>
        <taxon>Pseudomonadota</taxon>
        <taxon>Gammaproteobacteria</taxon>
        <taxon>Legionellales</taxon>
        <taxon>Legionellaceae</taxon>
        <taxon>Legionella</taxon>
    </lineage>
</organism>
<dbReference type="CDD" id="cd03768">
    <property type="entry name" value="SR_ResInv"/>
    <property type="match status" value="1"/>
</dbReference>
<proteinExistence type="predicted"/>
<dbReference type="STRING" id="454.Lisr_2065"/>
<sequence length="240" mass="27976">MDYFNTLYLYHYLYNLIYIFILTVNGLIFGDFMSKTIAYIRTSTDKQDLNNQKLEIFEYAKKHQFQVDDFIEMSISSRKTSKERRIDEMLSVLNDADILIVTELSRLGRSTAEVIGLINELLQKQVRVIVIKQQLDIKQHDMTSKVMITLFSLFSELERDLISLRTKEALASKKRQGIKLGKPKGTIQKSKFDNDVEKVKELLVLGLSVRKIANFLGYSNHIGLNTYIRKRNLRNNLLKL</sequence>
<dbReference type="SUPFAM" id="SSF53041">
    <property type="entry name" value="Resolvase-like"/>
    <property type="match status" value="1"/>
</dbReference>
<reference evidence="3 4" key="1">
    <citation type="submission" date="2015-11" db="EMBL/GenBank/DDBJ databases">
        <title>Genomic analysis of 38 Legionella species identifies large and diverse effector repertoires.</title>
        <authorList>
            <person name="Burstein D."/>
            <person name="Amaro F."/>
            <person name="Zusman T."/>
            <person name="Lifshitz Z."/>
            <person name="Cohen O."/>
            <person name="Gilbert J.A."/>
            <person name="Pupko T."/>
            <person name="Shuman H.A."/>
            <person name="Segal G."/>
        </authorList>
    </citation>
    <scope>NUCLEOTIDE SEQUENCE [LARGE SCALE GENOMIC DNA]</scope>
    <source>
        <strain evidence="3 4">Bercovier 4</strain>
    </source>
</reference>
<keyword evidence="1" id="KW-0472">Membrane</keyword>
<dbReference type="Gene3D" id="3.40.50.1390">
    <property type="entry name" value="Resolvase, N-terminal catalytic domain"/>
    <property type="match status" value="1"/>
</dbReference>
<evidence type="ECO:0000256" key="1">
    <source>
        <dbReference type="SAM" id="Phobius"/>
    </source>
</evidence>
<dbReference type="InterPro" id="IPR050639">
    <property type="entry name" value="SSR_resolvase"/>
</dbReference>
<dbReference type="InterPro" id="IPR036162">
    <property type="entry name" value="Resolvase-like_N_sf"/>
</dbReference>
<dbReference type="PROSITE" id="PS51736">
    <property type="entry name" value="RECOMBINASES_3"/>
    <property type="match status" value="1"/>
</dbReference>
<dbReference type="AlphaFoldDB" id="A0A0W0VHB4"/>
<evidence type="ECO:0000313" key="4">
    <source>
        <dbReference type="Proteomes" id="UP000054761"/>
    </source>
</evidence>
<dbReference type="Pfam" id="PF00239">
    <property type="entry name" value="Resolvase"/>
    <property type="match status" value="1"/>
</dbReference>
<gene>
    <name evidence="3" type="ORF">Lisr_2065</name>
</gene>
<dbReference type="InterPro" id="IPR006119">
    <property type="entry name" value="Resolv_N"/>
</dbReference>
<name>A0A0W0VHB4_9GAMM</name>
<dbReference type="Proteomes" id="UP000054761">
    <property type="component" value="Unassembled WGS sequence"/>
</dbReference>
<dbReference type="PANTHER" id="PTHR30461">
    <property type="entry name" value="DNA-INVERTASE FROM LAMBDOID PROPHAGE"/>
    <property type="match status" value="1"/>
</dbReference>
<keyword evidence="1" id="KW-1133">Transmembrane helix</keyword>
<protein>
    <submittedName>
        <fullName evidence="3">Transposase (Resolvase, DNA invertase)</fullName>
    </submittedName>
</protein>
<evidence type="ECO:0000259" key="2">
    <source>
        <dbReference type="PROSITE" id="PS51736"/>
    </source>
</evidence>
<dbReference type="GO" id="GO:0000150">
    <property type="term" value="F:DNA strand exchange activity"/>
    <property type="evidence" value="ECO:0007669"/>
    <property type="project" value="InterPro"/>
</dbReference>
<keyword evidence="4" id="KW-1185">Reference proteome</keyword>
<dbReference type="SMART" id="SM00857">
    <property type="entry name" value="Resolvase"/>
    <property type="match status" value="1"/>
</dbReference>